<dbReference type="SMART" id="SM00091">
    <property type="entry name" value="PAS"/>
    <property type="match status" value="2"/>
</dbReference>
<dbReference type="Pfam" id="PF00990">
    <property type="entry name" value="GGDEF"/>
    <property type="match status" value="1"/>
</dbReference>
<organism evidence="3 4">
    <name type="scientific">Planobispora rosea</name>
    <dbReference type="NCBI Taxonomy" id="35762"/>
    <lineage>
        <taxon>Bacteria</taxon>
        <taxon>Bacillati</taxon>
        <taxon>Actinomycetota</taxon>
        <taxon>Actinomycetes</taxon>
        <taxon>Streptosporangiales</taxon>
        <taxon>Streptosporangiaceae</taxon>
        <taxon>Planobispora</taxon>
    </lineage>
</organism>
<dbReference type="CDD" id="cd00130">
    <property type="entry name" value="PAS"/>
    <property type="match status" value="2"/>
</dbReference>
<dbReference type="CDD" id="cd01949">
    <property type="entry name" value="GGDEF"/>
    <property type="match status" value="1"/>
</dbReference>
<evidence type="ECO:0000313" key="3">
    <source>
        <dbReference type="EMBL" id="GIH87323.1"/>
    </source>
</evidence>
<dbReference type="NCBIfam" id="TIGR00229">
    <property type="entry name" value="sensory_box"/>
    <property type="match status" value="2"/>
</dbReference>
<dbReference type="Proteomes" id="UP000655044">
    <property type="component" value="Unassembled WGS sequence"/>
</dbReference>
<dbReference type="InterPro" id="IPR000160">
    <property type="entry name" value="GGDEF_dom"/>
</dbReference>
<dbReference type="PROSITE" id="PS50887">
    <property type="entry name" value="GGDEF"/>
    <property type="match status" value="1"/>
</dbReference>
<dbReference type="SUPFAM" id="SSF55785">
    <property type="entry name" value="PYP-like sensor domain (PAS domain)"/>
    <property type="match status" value="2"/>
</dbReference>
<protein>
    <recommendedName>
        <fullName evidence="5">Diguanylate cyclase</fullName>
    </recommendedName>
</protein>
<comment type="caution">
    <text evidence="3">The sequence shown here is derived from an EMBL/GenBank/DDBJ whole genome shotgun (WGS) entry which is preliminary data.</text>
</comment>
<dbReference type="Gene3D" id="3.30.450.20">
    <property type="entry name" value="PAS domain"/>
    <property type="match status" value="2"/>
</dbReference>
<dbReference type="NCBIfam" id="TIGR00254">
    <property type="entry name" value="GGDEF"/>
    <property type="match status" value="1"/>
</dbReference>
<sequence length="590" mass="64371">MGVPDGVCRGGRGRPRRPQSGVCVFSAYSSHHAHGINPQEAPPGADGVIVTEYVHSLEARGKTFSGLLEHPHTRVVALAPDGRRIAAPASLDVDGDRLVPVPEDNANLLEMLHPADVLAALAAWDRTCRTGVGTVKARLRDEPDRHYELTAIDMRHRYGVFVCMLMDLGTDQTDPSVRSEQPLASLRPRSARMLKRFDGVIVDADDRATKMLGWSRDHLIGSRSTHFFHEEDVQRSISAWLDMLSTRQNSRVRVRHLCADGSWLWIEVENIYQEAPDLQEAIMISHISDISEEMAAYEAVRQREHLFRRLTDSLPVGLLQLGQDGSVVYANSLLTTMLGTRTAKTAREQLANVAEQDRANLDTALQSVLGGGPDRELEVTVQPSPASGEQRRCAITLIGLSNEEGAPGALACVRDITESVRSREELRVKATFDHLTGCYNRASSLAILNQELSTENHHLTGVIFVDLNEFKSVNDSLGHAAGDELLVTAASRIKSVLRSDDVVGRIGGDEFLLICPRLEQAAEVVNIAERVGKVLEDDVALSAGVARLSAAIGVACSTDGSTGDGLIAQADAAMYESKRCRPRRPVLFEA</sequence>
<dbReference type="Gene3D" id="3.30.70.270">
    <property type="match status" value="1"/>
</dbReference>
<name>A0A8J3S531_PLARO</name>
<dbReference type="PANTHER" id="PTHR44757">
    <property type="entry name" value="DIGUANYLATE CYCLASE DGCP"/>
    <property type="match status" value="1"/>
</dbReference>
<dbReference type="AlphaFoldDB" id="A0A8J3S531"/>
<evidence type="ECO:0000259" key="2">
    <source>
        <dbReference type="PROSITE" id="PS50887"/>
    </source>
</evidence>
<dbReference type="InterPro" id="IPR000014">
    <property type="entry name" value="PAS"/>
</dbReference>
<dbReference type="SMART" id="SM00267">
    <property type="entry name" value="GGDEF"/>
    <property type="match status" value="1"/>
</dbReference>
<evidence type="ECO:0000313" key="4">
    <source>
        <dbReference type="Proteomes" id="UP000655044"/>
    </source>
</evidence>
<accession>A0A8J3S531</accession>
<feature type="domain" description="PAS" evidence="1">
    <location>
        <begin position="303"/>
        <end position="372"/>
    </location>
</feature>
<reference evidence="3" key="1">
    <citation type="submission" date="2021-01" db="EMBL/GenBank/DDBJ databases">
        <title>Whole genome shotgun sequence of Planobispora rosea NBRC 15558.</title>
        <authorList>
            <person name="Komaki H."/>
            <person name="Tamura T."/>
        </authorList>
    </citation>
    <scope>NUCLEOTIDE SEQUENCE</scope>
    <source>
        <strain evidence="3">NBRC 15558</strain>
    </source>
</reference>
<dbReference type="InterPro" id="IPR013656">
    <property type="entry name" value="PAS_4"/>
</dbReference>
<dbReference type="PROSITE" id="PS50112">
    <property type="entry name" value="PAS"/>
    <property type="match status" value="2"/>
</dbReference>
<dbReference type="InterPro" id="IPR013655">
    <property type="entry name" value="PAS_fold_3"/>
</dbReference>
<dbReference type="InterPro" id="IPR052155">
    <property type="entry name" value="Biofilm_reg_signaling"/>
</dbReference>
<evidence type="ECO:0000259" key="1">
    <source>
        <dbReference type="PROSITE" id="PS50112"/>
    </source>
</evidence>
<dbReference type="PANTHER" id="PTHR44757:SF2">
    <property type="entry name" value="BIOFILM ARCHITECTURE MAINTENANCE PROTEIN MBAA"/>
    <property type="match status" value="1"/>
</dbReference>
<dbReference type="SUPFAM" id="SSF55073">
    <property type="entry name" value="Nucleotide cyclase"/>
    <property type="match status" value="1"/>
</dbReference>
<dbReference type="Pfam" id="PF08448">
    <property type="entry name" value="PAS_4"/>
    <property type="match status" value="1"/>
</dbReference>
<gene>
    <name evidence="3" type="ORF">Pro02_57310</name>
</gene>
<dbReference type="InterPro" id="IPR035965">
    <property type="entry name" value="PAS-like_dom_sf"/>
</dbReference>
<dbReference type="InterPro" id="IPR043128">
    <property type="entry name" value="Rev_trsase/Diguanyl_cyclase"/>
</dbReference>
<feature type="domain" description="GGDEF" evidence="2">
    <location>
        <begin position="458"/>
        <end position="590"/>
    </location>
</feature>
<feature type="domain" description="PAS" evidence="1">
    <location>
        <begin position="198"/>
        <end position="232"/>
    </location>
</feature>
<dbReference type="Pfam" id="PF08447">
    <property type="entry name" value="PAS_3"/>
    <property type="match status" value="1"/>
</dbReference>
<proteinExistence type="predicted"/>
<dbReference type="EMBL" id="BOOI01000058">
    <property type="protein sequence ID" value="GIH87323.1"/>
    <property type="molecule type" value="Genomic_DNA"/>
</dbReference>
<dbReference type="InterPro" id="IPR029787">
    <property type="entry name" value="Nucleotide_cyclase"/>
</dbReference>
<keyword evidence="4" id="KW-1185">Reference proteome</keyword>
<evidence type="ECO:0008006" key="5">
    <source>
        <dbReference type="Google" id="ProtNLM"/>
    </source>
</evidence>